<dbReference type="GO" id="GO:0005886">
    <property type="term" value="C:plasma membrane"/>
    <property type="evidence" value="ECO:0007669"/>
    <property type="project" value="UniProtKB-SubCell"/>
</dbReference>
<dbReference type="PANTHER" id="PTHR30518">
    <property type="entry name" value="ENDOLYTIC MUREIN TRANSGLYCOSYLASE"/>
    <property type="match status" value="1"/>
</dbReference>
<name>A0A3N1CT90_9ACTN</name>
<dbReference type="NCBIfam" id="TIGR00247">
    <property type="entry name" value="endolytic transglycosylase MltG"/>
    <property type="match status" value="1"/>
</dbReference>
<dbReference type="HAMAP" id="MF_02065">
    <property type="entry name" value="MltG"/>
    <property type="match status" value="1"/>
</dbReference>
<evidence type="ECO:0000256" key="2">
    <source>
        <dbReference type="ARBA" id="ARBA00022692"/>
    </source>
</evidence>
<dbReference type="AlphaFoldDB" id="A0A3N1CT90"/>
<dbReference type="Gene3D" id="3.30.1490.480">
    <property type="entry name" value="Endolytic murein transglycosylase"/>
    <property type="match status" value="1"/>
</dbReference>
<dbReference type="RefSeq" id="WP_123664022.1">
    <property type="nucleotide sequence ID" value="NZ_RJKE01000001.1"/>
</dbReference>
<dbReference type="EC" id="4.2.2.29" evidence="7"/>
<evidence type="ECO:0000256" key="4">
    <source>
        <dbReference type="ARBA" id="ARBA00023136"/>
    </source>
</evidence>
<dbReference type="EMBL" id="RJKE01000001">
    <property type="protein sequence ID" value="ROO84394.1"/>
    <property type="molecule type" value="Genomic_DNA"/>
</dbReference>
<dbReference type="Proteomes" id="UP000272400">
    <property type="component" value="Unassembled WGS sequence"/>
</dbReference>
<evidence type="ECO:0000256" key="5">
    <source>
        <dbReference type="ARBA" id="ARBA00023239"/>
    </source>
</evidence>
<reference evidence="9 10" key="1">
    <citation type="submission" date="2018-11" db="EMBL/GenBank/DDBJ databases">
        <title>Sequencing the genomes of 1000 actinobacteria strains.</title>
        <authorList>
            <person name="Klenk H.-P."/>
        </authorList>
    </citation>
    <scope>NUCLEOTIDE SEQUENCE [LARGE SCALE GENOMIC DNA]</scope>
    <source>
        <strain evidence="9 10">DSM 44254</strain>
    </source>
</reference>
<dbReference type="OrthoDB" id="9814591at2"/>
<keyword evidence="4 7" id="KW-0472">Membrane</keyword>
<accession>A0A3N1CT90</accession>
<dbReference type="InterPro" id="IPR003770">
    <property type="entry name" value="MLTG-like"/>
</dbReference>
<keyword evidence="10" id="KW-1185">Reference proteome</keyword>
<feature type="site" description="Important for catalytic activity" evidence="7">
    <location>
        <position position="261"/>
    </location>
</feature>
<keyword evidence="5 7" id="KW-0456">Lyase</keyword>
<dbReference type="GO" id="GO:0008932">
    <property type="term" value="F:lytic endotransglycosylase activity"/>
    <property type="evidence" value="ECO:0007669"/>
    <property type="project" value="UniProtKB-UniRule"/>
</dbReference>
<evidence type="ECO:0000313" key="10">
    <source>
        <dbReference type="Proteomes" id="UP000272400"/>
    </source>
</evidence>
<evidence type="ECO:0000256" key="7">
    <source>
        <dbReference type="HAMAP-Rule" id="MF_02065"/>
    </source>
</evidence>
<dbReference type="PANTHER" id="PTHR30518:SF2">
    <property type="entry name" value="ENDOLYTIC MUREIN TRANSGLYCOSYLASE"/>
    <property type="match status" value="1"/>
</dbReference>
<proteinExistence type="inferred from homology"/>
<feature type="transmembrane region" description="Helical" evidence="7">
    <location>
        <begin position="41"/>
        <end position="64"/>
    </location>
</feature>
<sequence length="384" mass="42859">MNDDFWGEETRRDSRADRTARADRTERTVQRKRDKRKKRGGGAAAMAAVLFLVVVLGGGGYFGYSKLEGFMRPPDYDGQGTGEKTIEVKEGDYTSAIADTLFKEDVVKSSKAFIKAAEEEPDIQGVQPGFYKMRSKMSAAAAVQLILDPKARAHILTIPEGLWVSEIYQKLAKESGVPLKQFKKIKPKDLGLPAYAKGNPEGFLFPGQYSLPPDASATELVKPMVDRFKQEIQKVDLKAGAKKHNMKPAEIITMASVIQAEAAKPEDQAKVARVIYNRIKIGRNLEFDTPVMYVHQRRTIEVLHKDLEVDSPYNVYQHPGLPPGPISQPGLTAIKAALNPTPGDWIFFVAVDPVNQITEFGETEEDFAKMKARFEKWLKEHPQP</sequence>
<feature type="region of interest" description="Disordered" evidence="8">
    <location>
        <begin position="1"/>
        <end position="38"/>
    </location>
</feature>
<organism evidence="9 10">
    <name type="scientific">Actinocorallia herbida</name>
    <dbReference type="NCBI Taxonomy" id="58109"/>
    <lineage>
        <taxon>Bacteria</taxon>
        <taxon>Bacillati</taxon>
        <taxon>Actinomycetota</taxon>
        <taxon>Actinomycetes</taxon>
        <taxon>Streptosporangiales</taxon>
        <taxon>Thermomonosporaceae</taxon>
        <taxon>Actinocorallia</taxon>
    </lineage>
</organism>
<comment type="function">
    <text evidence="7">Functions as a peptidoglycan terminase that cleaves nascent peptidoglycan strands endolytically to terminate their elongation.</text>
</comment>
<keyword evidence="3 7" id="KW-1133">Transmembrane helix</keyword>
<dbReference type="GO" id="GO:0071555">
    <property type="term" value="P:cell wall organization"/>
    <property type="evidence" value="ECO:0007669"/>
    <property type="project" value="UniProtKB-KW"/>
</dbReference>
<comment type="similarity">
    <text evidence="7">Belongs to the transglycosylase MltG family.</text>
</comment>
<keyword evidence="1 7" id="KW-1003">Cell membrane</keyword>
<keyword evidence="6 7" id="KW-0961">Cell wall biogenesis/degradation</keyword>
<evidence type="ECO:0000256" key="3">
    <source>
        <dbReference type="ARBA" id="ARBA00022989"/>
    </source>
</evidence>
<comment type="subcellular location">
    <subcellularLocation>
        <location evidence="7">Cell membrane</location>
        <topology evidence="7">Single-pass membrane protein</topology>
    </subcellularLocation>
</comment>
<comment type="caution">
    <text evidence="9">The sequence shown here is derived from an EMBL/GenBank/DDBJ whole genome shotgun (WGS) entry which is preliminary data.</text>
</comment>
<feature type="compositionally biased region" description="Basic and acidic residues" evidence="8">
    <location>
        <begin position="8"/>
        <end position="31"/>
    </location>
</feature>
<comment type="catalytic activity">
    <reaction evidence="7">
        <text>a peptidoglycan chain = a peptidoglycan chain with N-acetyl-1,6-anhydromuramyl-[peptide] at the reducing end + a peptidoglycan chain with N-acetylglucosamine at the non-reducing end.</text>
        <dbReference type="EC" id="4.2.2.29"/>
    </reaction>
</comment>
<protein>
    <recommendedName>
        <fullName evidence="7">Endolytic murein transglycosylase</fullName>
        <ecNumber evidence="7">4.2.2.29</ecNumber>
    </recommendedName>
    <alternativeName>
        <fullName evidence="7">Peptidoglycan lytic transglycosylase</fullName>
    </alternativeName>
    <alternativeName>
        <fullName evidence="7">Peptidoglycan polymerization terminase</fullName>
    </alternativeName>
</protein>
<evidence type="ECO:0000313" key="9">
    <source>
        <dbReference type="EMBL" id="ROO84394.1"/>
    </source>
</evidence>
<dbReference type="Pfam" id="PF02618">
    <property type="entry name" value="YceG"/>
    <property type="match status" value="1"/>
</dbReference>
<evidence type="ECO:0000256" key="6">
    <source>
        <dbReference type="ARBA" id="ARBA00023316"/>
    </source>
</evidence>
<dbReference type="CDD" id="cd08010">
    <property type="entry name" value="MltG_like"/>
    <property type="match status" value="1"/>
</dbReference>
<gene>
    <name evidence="7" type="primary">mltG</name>
    <name evidence="9" type="ORF">EDD29_1917</name>
</gene>
<keyword evidence="2 7" id="KW-0812">Transmembrane</keyword>
<evidence type="ECO:0000256" key="1">
    <source>
        <dbReference type="ARBA" id="ARBA00022475"/>
    </source>
</evidence>
<dbReference type="GO" id="GO:0009252">
    <property type="term" value="P:peptidoglycan biosynthetic process"/>
    <property type="evidence" value="ECO:0007669"/>
    <property type="project" value="UniProtKB-UniRule"/>
</dbReference>
<evidence type="ECO:0000256" key="8">
    <source>
        <dbReference type="SAM" id="MobiDB-lite"/>
    </source>
</evidence>